<reference evidence="2" key="1">
    <citation type="journal article" date="2019" name="Int. J. Syst. Evol. Microbiol.">
        <title>The Global Catalogue of Microorganisms (GCM) 10K type strain sequencing project: providing services to taxonomists for standard genome sequencing and annotation.</title>
        <authorList>
            <consortium name="The Broad Institute Genomics Platform"/>
            <consortium name="The Broad Institute Genome Sequencing Center for Infectious Disease"/>
            <person name="Wu L."/>
            <person name="Ma J."/>
        </authorList>
    </citation>
    <scope>NUCLEOTIDE SEQUENCE [LARGE SCALE GENOMIC DNA]</scope>
    <source>
        <strain evidence="2">CCM 7526</strain>
    </source>
</reference>
<evidence type="ECO:0000313" key="2">
    <source>
        <dbReference type="Proteomes" id="UP001597183"/>
    </source>
</evidence>
<dbReference type="Gene3D" id="3.40.50.1010">
    <property type="entry name" value="5'-nuclease"/>
    <property type="match status" value="1"/>
</dbReference>
<sequence>MARYVIDAHTLLHIIDNALVVDRSHQLVAPNIIRSEALDLLWRDVRRGDRTERAALEAHVRLTELKMRLLGDRVSRATAWRIARENDWDTLHEAEYLAVARLQADALVTVDPRMAARAENVVPVLPLQALLTGD</sequence>
<name>A0ABW4AVB2_9ACTN</name>
<accession>A0ABW4AVB2</accession>
<dbReference type="CDD" id="cd09873">
    <property type="entry name" value="PIN_Pae0151-like"/>
    <property type="match status" value="1"/>
</dbReference>
<comment type="caution">
    <text evidence="1">The sequence shown here is derived from an EMBL/GenBank/DDBJ whole genome shotgun (WGS) entry which is preliminary data.</text>
</comment>
<dbReference type="InterPro" id="IPR029060">
    <property type="entry name" value="PIN-like_dom_sf"/>
</dbReference>
<dbReference type="Proteomes" id="UP001597183">
    <property type="component" value="Unassembled WGS sequence"/>
</dbReference>
<dbReference type="RefSeq" id="WP_317794225.1">
    <property type="nucleotide sequence ID" value="NZ_AP028461.1"/>
</dbReference>
<dbReference type="EMBL" id="JBHTMK010000079">
    <property type="protein sequence ID" value="MFD1374175.1"/>
    <property type="molecule type" value="Genomic_DNA"/>
</dbReference>
<organism evidence="1 2">
    <name type="scientific">Actinoplanes sichuanensis</name>
    <dbReference type="NCBI Taxonomy" id="512349"/>
    <lineage>
        <taxon>Bacteria</taxon>
        <taxon>Bacillati</taxon>
        <taxon>Actinomycetota</taxon>
        <taxon>Actinomycetes</taxon>
        <taxon>Micromonosporales</taxon>
        <taxon>Micromonosporaceae</taxon>
        <taxon>Actinoplanes</taxon>
    </lineage>
</organism>
<dbReference type="SUPFAM" id="SSF88723">
    <property type="entry name" value="PIN domain-like"/>
    <property type="match status" value="1"/>
</dbReference>
<dbReference type="InterPro" id="IPR044153">
    <property type="entry name" value="PIN_Pae0151-like"/>
</dbReference>
<protein>
    <submittedName>
        <fullName evidence="1">Type II toxin-antitoxin system VapC family toxin</fullName>
    </submittedName>
</protein>
<evidence type="ECO:0000313" key="1">
    <source>
        <dbReference type="EMBL" id="MFD1374175.1"/>
    </source>
</evidence>
<proteinExistence type="predicted"/>
<gene>
    <name evidence="1" type="ORF">ACFQ5G_53355</name>
</gene>
<keyword evidence="2" id="KW-1185">Reference proteome</keyword>